<evidence type="ECO:0000313" key="2">
    <source>
        <dbReference type="EMBL" id="MSR92408.1"/>
    </source>
</evidence>
<sequence>MDIAPDYRGKGIASKVLEKVCDDAKNEGYLYVEAYPFIDEKYPYQFHGPAKMYKNRGFQLFDKKSWFLIMQKKL</sequence>
<dbReference type="Proteomes" id="UP000460287">
    <property type="component" value="Unassembled WGS sequence"/>
</dbReference>
<dbReference type="RefSeq" id="WP_154532307.1">
    <property type="nucleotide sequence ID" value="NZ_VULX01000030.1"/>
</dbReference>
<dbReference type="EMBL" id="VULX01000030">
    <property type="protein sequence ID" value="MSR92408.1"/>
    <property type="molecule type" value="Genomic_DNA"/>
</dbReference>
<feature type="domain" description="N-acetyltransferase" evidence="1">
    <location>
        <begin position="1"/>
        <end position="74"/>
    </location>
</feature>
<dbReference type="Pfam" id="PF13508">
    <property type="entry name" value="Acetyltransf_7"/>
    <property type="match status" value="1"/>
</dbReference>
<dbReference type="InterPro" id="IPR000182">
    <property type="entry name" value="GNAT_dom"/>
</dbReference>
<protein>
    <submittedName>
        <fullName evidence="2">GNAT family N-acetyltransferase</fullName>
    </submittedName>
</protein>
<reference evidence="2 3" key="1">
    <citation type="submission" date="2019-08" db="EMBL/GenBank/DDBJ databases">
        <title>In-depth cultivation of the pig gut microbiome towards novel bacterial diversity and tailored functional studies.</title>
        <authorList>
            <person name="Wylensek D."/>
            <person name="Hitch T.C.A."/>
            <person name="Clavel T."/>
        </authorList>
    </citation>
    <scope>NUCLEOTIDE SEQUENCE [LARGE SCALE GENOMIC DNA]</scope>
    <source>
        <strain evidence="2 3">WCA-383-APC-5B</strain>
    </source>
</reference>
<dbReference type="SUPFAM" id="SSF55729">
    <property type="entry name" value="Acyl-CoA N-acyltransferases (Nat)"/>
    <property type="match status" value="1"/>
</dbReference>
<keyword evidence="3" id="KW-1185">Reference proteome</keyword>
<name>A0A7X2N0F2_9CLOT</name>
<evidence type="ECO:0000259" key="1">
    <source>
        <dbReference type="PROSITE" id="PS51186"/>
    </source>
</evidence>
<dbReference type="AlphaFoldDB" id="A0A7X2N0F2"/>
<keyword evidence="2" id="KW-0808">Transferase</keyword>
<proteinExistence type="predicted"/>
<dbReference type="CDD" id="cd04301">
    <property type="entry name" value="NAT_SF"/>
    <property type="match status" value="1"/>
</dbReference>
<comment type="caution">
    <text evidence="2">The sequence shown here is derived from an EMBL/GenBank/DDBJ whole genome shotgun (WGS) entry which is preliminary data.</text>
</comment>
<evidence type="ECO:0000313" key="3">
    <source>
        <dbReference type="Proteomes" id="UP000460287"/>
    </source>
</evidence>
<dbReference type="Gene3D" id="3.40.630.30">
    <property type="match status" value="1"/>
</dbReference>
<dbReference type="GO" id="GO:0016747">
    <property type="term" value="F:acyltransferase activity, transferring groups other than amino-acyl groups"/>
    <property type="evidence" value="ECO:0007669"/>
    <property type="project" value="InterPro"/>
</dbReference>
<dbReference type="InterPro" id="IPR016181">
    <property type="entry name" value="Acyl_CoA_acyltransferase"/>
</dbReference>
<accession>A0A7X2N0F2</accession>
<dbReference type="PROSITE" id="PS51186">
    <property type="entry name" value="GNAT"/>
    <property type="match status" value="1"/>
</dbReference>
<gene>
    <name evidence="2" type="ORF">FYJ33_13660</name>
</gene>
<organism evidence="2 3">
    <name type="scientific">Inconstantimicrobium porci</name>
    <dbReference type="NCBI Taxonomy" id="2652291"/>
    <lineage>
        <taxon>Bacteria</taxon>
        <taxon>Bacillati</taxon>
        <taxon>Bacillota</taxon>
        <taxon>Clostridia</taxon>
        <taxon>Eubacteriales</taxon>
        <taxon>Clostridiaceae</taxon>
        <taxon>Inconstantimicrobium</taxon>
    </lineage>
</organism>